<dbReference type="InterPro" id="IPR055315">
    <property type="entry name" value="Cramped-like"/>
</dbReference>
<proteinExistence type="predicted"/>
<comment type="caution">
    <text evidence="2">The sequence shown here is derived from an EMBL/GenBank/DDBJ whole genome shotgun (WGS) entry which is preliminary data.</text>
</comment>
<accession>A0ABD1USQ2</accession>
<feature type="region of interest" description="Disordered" evidence="1">
    <location>
        <begin position="110"/>
        <end position="137"/>
    </location>
</feature>
<evidence type="ECO:0000256" key="1">
    <source>
        <dbReference type="SAM" id="MobiDB-lite"/>
    </source>
</evidence>
<dbReference type="Proteomes" id="UP001604277">
    <property type="component" value="Unassembled WGS sequence"/>
</dbReference>
<evidence type="ECO:0000313" key="3">
    <source>
        <dbReference type="Proteomes" id="UP001604277"/>
    </source>
</evidence>
<gene>
    <name evidence="2" type="ORF">Fot_20688</name>
</gene>
<reference evidence="3" key="1">
    <citation type="submission" date="2024-07" db="EMBL/GenBank/DDBJ databases">
        <title>Two chromosome-level genome assemblies of Korean endemic species Abeliophyllum distichum and Forsythia ovata (Oleaceae).</title>
        <authorList>
            <person name="Jang H."/>
        </authorList>
    </citation>
    <scope>NUCLEOTIDE SEQUENCE [LARGE SCALE GENOMIC DNA]</scope>
</reference>
<dbReference type="PANTHER" id="PTHR21677">
    <property type="entry name" value="CRAMPED PROTEIN"/>
    <property type="match status" value="1"/>
</dbReference>
<sequence>MLDMSDEEYVGEKEVHNNLVYKEIIQAPKVGMHFDSLDNLFDVKQLNKLLAFPLGLARKKVQNFGDETNMWDVAFEQMTTRICSSMIAMRSTRQPKRKITEVCIKENESRSGSVKKSANGTGRGDQKSAECKPIIPDKNPGLLPCSAAPLSGQTMPSGSIFGTESGRIPPSEFQIHQKKLSAKVILQLFPLNENTRLALEKDGYNPFLELSLSAGKKISSVIKHLNSKWGSSSIAHGQLMLFPYNIKSEKIASCRRWTSNGCGVTAGEVYITLKSPSIFRLRYGWFSNIQMEMFGVAPKSSPIKVQIESESNKRSCSRVLEITNDQEENAKLTVEDIRDPINIIVVDSEVNELKSLDVPVDHVNDEATTHISSIQSTVHWDDDLTNLSIGGLLSDKSLQGKINNSVNKSGLHPIGLISEISIGGLLSEASLQGKIGNPDLKLDGESSLQPIVSASNDISVGGLLSEASLLSNKSKSGVQQTKEGGCAQLPSLWDDNLTTLSIGGLLSEASLQEKVNGCHLGLKWSKSSFQPNASLSDSFDAFIASQLNTHSQALKPASHESHSSILDAEETCHAFPVRELPSSSKDAITSNRVAGSQGFSIDTSSKPFRFPNIAEMNNQSVLAKDSSSQQLKTNPLSRSRGVYDEESSLGLSSIKWVTYGDNISISEIVR</sequence>
<name>A0ABD1USQ2_9LAMI</name>
<feature type="compositionally biased region" description="Polar residues" evidence="1">
    <location>
        <begin position="110"/>
        <end position="120"/>
    </location>
</feature>
<dbReference type="PANTHER" id="PTHR21677:SF4">
    <property type="entry name" value="TSL-KINASE INTERACTING-LIKE PROTEIN"/>
    <property type="match status" value="1"/>
</dbReference>
<keyword evidence="3" id="KW-1185">Reference proteome</keyword>
<evidence type="ECO:0000313" key="2">
    <source>
        <dbReference type="EMBL" id="KAL2528087.1"/>
    </source>
</evidence>
<protein>
    <submittedName>
        <fullName evidence="2">TSL-kinase interacting protein 1</fullName>
    </submittedName>
</protein>
<organism evidence="2 3">
    <name type="scientific">Forsythia ovata</name>
    <dbReference type="NCBI Taxonomy" id="205694"/>
    <lineage>
        <taxon>Eukaryota</taxon>
        <taxon>Viridiplantae</taxon>
        <taxon>Streptophyta</taxon>
        <taxon>Embryophyta</taxon>
        <taxon>Tracheophyta</taxon>
        <taxon>Spermatophyta</taxon>
        <taxon>Magnoliopsida</taxon>
        <taxon>eudicotyledons</taxon>
        <taxon>Gunneridae</taxon>
        <taxon>Pentapetalae</taxon>
        <taxon>asterids</taxon>
        <taxon>lamiids</taxon>
        <taxon>Lamiales</taxon>
        <taxon>Oleaceae</taxon>
        <taxon>Forsythieae</taxon>
        <taxon>Forsythia</taxon>
    </lineage>
</organism>
<dbReference type="EMBL" id="JBFOLJ010000006">
    <property type="protein sequence ID" value="KAL2528087.1"/>
    <property type="molecule type" value="Genomic_DNA"/>
</dbReference>
<dbReference type="AlphaFoldDB" id="A0ABD1USQ2"/>